<evidence type="ECO:0000256" key="4">
    <source>
        <dbReference type="ARBA" id="ARBA00023125"/>
    </source>
</evidence>
<evidence type="ECO:0000256" key="5">
    <source>
        <dbReference type="ARBA" id="ARBA00023163"/>
    </source>
</evidence>
<dbReference type="CDD" id="cd06171">
    <property type="entry name" value="Sigma70_r4"/>
    <property type="match status" value="1"/>
</dbReference>
<dbReference type="InterPro" id="IPR036388">
    <property type="entry name" value="WH-like_DNA-bd_sf"/>
</dbReference>
<accession>A0A5C7FG75</accession>
<feature type="domain" description="RNA polymerase sigma factor 70 region 4 type 2" evidence="7">
    <location>
        <begin position="125"/>
        <end position="173"/>
    </location>
</feature>
<name>A0A5C7FG75_9BACT</name>
<keyword evidence="4" id="KW-0238">DNA-binding</keyword>
<keyword evidence="3" id="KW-0731">Sigma factor</keyword>
<evidence type="ECO:0000256" key="2">
    <source>
        <dbReference type="ARBA" id="ARBA00023015"/>
    </source>
</evidence>
<dbReference type="AlphaFoldDB" id="A0A5C7FG75"/>
<proteinExistence type="inferred from homology"/>
<dbReference type="OrthoDB" id="9780326at2"/>
<evidence type="ECO:0000259" key="6">
    <source>
        <dbReference type="Pfam" id="PF04542"/>
    </source>
</evidence>
<sequence length="179" mass="20400">MPNTTDRALIAGIANCDAQALRELYNRHSSRVYNTALTYLQNETDAEEVSQDVFTKVWRSAAGFKAESQVTTWLYRIAVNTSLTALKKKQRRGIFGMINPGQDPPDFHHPEAKLEEREENKAIFSAIYRLPDRQKTAFVLSYVEELPRQQVADIMGLSLKAVEGLLMRAKKSLRNTIER</sequence>
<dbReference type="PANTHER" id="PTHR43133:SF8">
    <property type="entry name" value="RNA POLYMERASE SIGMA FACTOR HI_1459-RELATED"/>
    <property type="match status" value="1"/>
</dbReference>
<dbReference type="GO" id="GO:0003677">
    <property type="term" value="F:DNA binding"/>
    <property type="evidence" value="ECO:0007669"/>
    <property type="project" value="UniProtKB-KW"/>
</dbReference>
<dbReference type="InterPro" id="IPR013249">
    <property type="entry name" value="RNA_pol_sigma70_r4_t2"/>
</dbReference>
<gene>
    <name evidence="8" type="ORF">FUA23_19450</name>
</gene>
<dbReference type="SUPFAM" id="SSF88946">
    <property type="entry name" value="Sigma2 domain of RNA polymerase sigma factors"/>
    <property type="match status" value="1"/>
</dbReference>
<protein>
    <submittedName>
        <fullName evidence="8">RNA polymerase sigma factor</fullName>
    </submittedName>
</protein>
<keyword evidence="9" id="KW-1185">Reference proteome</keyword>
<reference evidence="8 9" key="1">
    <citation type="submission" date="2019-08" db="EMBL/GenBank/DDBJ databases">
        <title>Lewinella sp. strain SSH13 Genome sequencing and assembly.</title>
        <authorList>
            <person name="Kim I."/>
        </authorList>
    </citation>
    <scope>NUCLEOTIDE SEQUENCE [LARGE SCALE GENOMIC DNA]</scope>
    <source>
        <strain evidence="8 9">SSH13</strain>
    </source>
</reference>
<evidence type="ECO:0000313" key="9">
    <source>
        <dbReference type="Proteomes" id="UP000321907"/>
    </source>
</evidence>
<dbReference type="Pfam" id="PF04542">
    <property type="entry name" value="Sigma70_r2"/>
    <property type="match status" value="1"/>
</dbReference>
<comment type="caution">
    <text evidence="8">The sequence shown here is derived from an EMBL/GenBank/DDBJ whole genome shotgun (WGS) entry which is preliminary data.</text>
</comment>
<dbReference type="InterPro" id="IPR014284">
    <property type="entry name" value="RNA_pol_sigma-70_dom"/>
</dbReference>
<dbReference type="RefSeq" id="WP_147932444.1">
    <property type="nucleotide sequence ID" value="NZ_VOXD01000040.1"/>
</dbReference>
<dbReference type="InterPro" id="IPR007627">
    <property type="entry name" value="RNA_pol_sigma70_r2"/>
</dbReference>
<dbReference type="Gene3D" id="1.10.10.10">
    <property type="entry name" value="Winged helix-like DNA-binding domain superfamily/Winged helix DNA-binding domain"/>
    <property type="match status" value="1"/>
</dbReference>
<evidence type="ECO:0000313" key="8">
    <source>
        <dbReference type="EMBL" id="TXF86297.1"/>
    </source>
</evidence>
<dbReference type="PANTHER" id="PTHR43133">
    <property type="entry name" value="RNA POLYMERASE ECF-TYPE SIGMA FACTO"/>
    <property type="match status" value="1"/>
</dbReference>
<comment type="similarity">
    <text evidence="1">Belongs to the sigma-70 factor family. ECF subfamily.</text>
</comment>
<keyword evidence="5" id="KW-0804">Transcription</keyword>
<evidence type="ECO:0000259" key="7">
    <source>
        <dbReference type="Pfam" id="PF08281"/>
    </source>
</evidence>
<dbReference type="GO" id="GO:0006352">
    <property type="term" value="P:DNA-templated transcription initiation"/>
    <property type="evidence" value="ECO:0007669"/>
    <property type="project" value="InterPro"/>
</dbReference>
<dbReference type="InterPro" id="IPR013325">
    <property type="entry name" value="RNA_pol_sigma_r2"/>
</dbReference>
<dbReference type="Pfam" id="PF08281">
    <property type="entry name" value="Sigma70_r4_2"/>
    <property type="match status" value="1"/>
</dbReference>
<dbReference type="GO" id="GO:0016987">
    <property type="term" value="F:sigma factor activity"/>
    <property type="evidence" value="ECO:0007669"/>
    <property type="project" value="UniProtKB-KW"/>
</dbReference>
<dbReference type="Proteomes" id="UP000321907">
    <property type="component" value="Unassembled WGS sequence"/>
</dbReference>
<dbReference type="NCBIfam" id="TIGR02937">
    <property type="entry name" value="sigma70-ECF"/>
    <property type="match status" value="1"/>
</dbReference>
<feature type="domain" description="RNA polymerase sigma-70 region 2" evidence="6">
    <location>
        <begin position="24"/>
        <end position="92"/>
    </location>
</feature>
<dbReference type="Gene3D" id="1.10.1740.10">
    <property type="match status" value="1"/>
</dbReference>
<keyword evidence="2" id="KW-0805">Transcription regulation</keyword>
<evidence type="ECO:0000256" key="3">
    <source>
        <dbReference type="ARBA" id="ARBA00023082"/>
    </source>
</evidence>
<dbReference type="EMBL" id="VOXD01000040">
    <property type="protein sequence ID" value="TXF86297.1"/>
    <property type="molecule type" value="Genomic_DNA"/>
</dbReference>
<dbReference type="InterPro" id="IPR039425">
    <property type="entry name" value="RNA_pol_sigma-70-like"/>
</dbReference>
<dbReference type="SUPFAM" id="SSF88659">
    <property type="entry name" value="Sigma3 and sigma4 domains of RNA polymerase sigma factors"/>
    <property type="match status" value="1"/>
</dbReference>
<dbReference type="InterPro" id="IPR013324">
    <property type="entry name" value="RNA_pol_sigma_r3/r4-like"/>
</dbReference>
<organism evidence="8 9">
    <name type="scientific">Neolewinella aurantiaca</name>
    <dbReference type="NCBI Taxonomy" id="2602767"/>
    <lineage>
        <taxon>Bacteria</taxon>
        <taxon>Pseudomonadati</taxon>
        <taxon>Bacteroidota</taxon>
        <taxon>Saprospiria</taxon>
        <taxon>Saprospirales</taxon>
        <taxon>Lewinellaceae</taxon>
        <taxon>Neolewinella</taxon>
    </lineage>
</organism>
<evidence type="ECO:0000256" key="1">
    <source>
        <dbReference type="ARBA" id="ARBA00010641"/>
    </source>
</evidence>